<dbReference type="EMBL" id="QKWK01000005">
    <property type="protein sequence ID" value="TXT10589.1"/>
    <property type="molecule type" value="Genomic_DNA"/>
</dbReference>
<keyword evidence="1 4" id="KW-0285">Flavoprotein</keyword>
<sequence>MSTPPPTVIVVGSGLAGLSAAYTAVRAGARVHLLERAGKAGGNSIKASSGINGAGTRFQLAKGIDDTSFYADTQRSAGVRFAAPGVDRAALVSKLTTESAAAVTWLADEIGVDLGVVAPLGGHSVARTHRGGGKIPPGFAIIKGLLDKLEAEPAFTLTKGADVTALETRNGAVTGVAYATDNGTHALTGAVVFAAGGFAGDAPLLAEYRPDLAGLPSTNDVRPGAHGLLMSLGARLVDMDSVQVHPTGFVDPKDPGARLKFLAAEMLRGEGGILLDQDGKRFVNELDTRAAVTKAIFGLPSRDVGETRQWGVTLLLDAGSAEAAAHHVAFYEWKGLLKKVKLRDLSPSFIASVDAYSAARGSPDVFGRRTPGNWRHAAGDHDAEVYVGSLTPVTHFTMGGVAIDTDARVLTTKGDVVEGLWAAGEITGGVHGDNRLGGSSLLECVVFGRTAGAEAAKAAGAALPTAGVASL</sequence>
<evidence type="ECO:0000259" key="5">
    <source>
        <dbReference type="Pfam" id="PF00890"/>
    </source>
</evidence>
<protein>
    <recommendedName>
        <fullName evidence="4">Fumarate reductase</fullName>
        <ecNumber evidence="4">1.3.1.6</ecNumber>
    </recommendedName>
</protein>
<comment type="function">
    <text evidence="4">Irreversibly catalyzes the reduction of fumarate to succinate.</text>
</comment>
<comment type="catalytic activity">
    <reaction evidence="4">
        <text>succinate + NAD(+) = fumarate + NADH + H(+)</text>
        <dbReference type="Rhea" id="RHEA:18281"/>
        <dbReference type="ChEBI" id="CHEBI:15378"/>
        <dbReference type="ChEBI" id="CHEBI:29806"/>
        <dbReference type="ChEBI" id="CHEBI:30031"/>
        <dbReference type="ChEBI" id="CHEBI:57540"/>
        <dbReference type="ChEBI" id="CHEBI:57945"/>
        <dbReference type="EC" id="1.3.1.6"/>
    </reaction>
</comment>
<dbReference type="InterPro" id="IPR050315">
    <property type="entry name" value="FAD-oxidoreductase_2"/>
</dbReference>
<reference evidence="6 7" key="1">
    <citation type="journal article" date="2019" name="PLoS Genet.">
        <title>Convergent evolution of linked mating-type loci in basidiomycete fungi.</title>
        <authorList>
            <person name="Sun S."/>
            <person name="Coelho M.A."/>
            <person name="Heitman J."/>
            <person name="Nowrousian M."/>
        </authorList>
    </citation>
    <scope>NUCLEOTIDE SEQUENCE [LARGE SCALE GENOMIC DNA]</scope>
    <source>
        <strain evidence="6 7">CBS 4282</strain>
    </source>
</reference>
<dbReference type="NCBIfam" id="TIGR01813">
    <property type="entry name" value="flavo_cyto_c"/>
    <property type="match status" value="1"/>
</dbReference>
<keyword evidence="7" id="KW-1185">Reference proteome</keyword>
<dbReference type="InterPro" id="IPR027477">
    <property type="entry name" value="Succ_DH/fumarate_Rdtase_cat_sf"/>
</dbReference>
<dbReference type="Gene3D" id="3.90.700.10">
    <property type="entry name" value="Succinate dehydrogenase/fumarate reductase flavoprotein, catalytic domain"/>
    <property type="match status" value="1"/>
</dbReference>
<comment type="similarity">
    <text evidence="4">Belongs to the FAD-dependent oxidoreductase 2 family. FRD/SDH subfamily.</text>
</comment>
<organism evidence="6 7">
    <name type="scientific">Vanrija humicola</name>
    <name type="common">Yeast</name>
    <name type="synonym">Cryptococcus humicola</name>
    <dbReference type="NCBI Taxonomy" id="5417"/>
    <lineage>
        <taxon>Eukaryota</taxon>
        <taxon>Fungi</taxon>
        <taxon>Dikarya</taxon>
        <taxon>Basidiomycota</taxon>
        <taxon>Agaricomycotina</taxon>
        <taxon>Tremellomycetes</taxon>
        <taxon>Trichosporonales</taxon>
        <taxon>Trichosporonaceae</taxon>
        <taxon>Vanrija</taxon>
    </lineage>
</organism>
<dbReference type="SUPFAM" id="SSF56425">
    <property type="entry name" value="Succinate dehydrogenase/fumarate reductase flavoprotein, catalytic domain"/>
    <property type="match status" value="1"/>
</dbReference>
<dbReference type="PANTHER" id="PTHR43400">
    <property type="entry name" value="FUMARATE REDUCTASE"/>
    <property type="match status" value="1"/>
</dbReference>
<dbReference type="EC" id="1.3.1.6" evidence="4"/>
<evidence type="ECO:0000256" key="1">
    <source>
        <dbReference type="ARBA" id="ARBA00022630"/>
    </source>
</evidence>
<dbReference type="AlphaFoldDB" id="A0A7D8V0X6"/>
<comment type="caution">
    <text evidence="6">The sequence shown here is derived from an EMBL/GenBank/DDBJ whole genome shotgun (WGS) entry which is preliminary data.</text>
</comment>
<dbReference type="GO" id="GO:0016156">
    <property type="term" value="F:fumarate reductase (NADH) activity"/>
    <property type="evidence" value="ECO:0007669"/>
    <property type="project" value="UniProtKB-EC"/>
</dbReference>
<dbReference type="InterPro" id="IPR003953">
    <property type="entry name" value="FAD-dep_OxRdtase_2_FAD-bd"/>
</dbReference>
<evidence type="ECO:0000313" key="6">
    <source>
        <dbReference type="EMBL" id="TXT10589.1"/>
    </source>
</evidence>
<dbReference type="GO" id="GO:0010181">
    <property type="term" value="F:FMN binding"/>
    <property type="evidence" value="ECO:0007669"/>
    <property type="project" value="InterPro"/>
</dbReference>
<dbReference type="Proteomes" id="UP000473826">
    <property type="component" value="Unassembled WGS sequence"/>
</dbReference>
<dbReference type="InterPro" id="IPR010960">
    <property type="entry name" value="Flavocytochrome_c"/>
</dbReference>
<name>A0A7D8V0X6_VANHU</name>
<dbReference type="SUPFAM" id="SSF51905">
    <property type="entry name" value="FAD/NAD(P)-binding domain"/>
    <property type="match status" value="1"/>
</dbReference>
<gene>
    <name evidence="6" type="ORF">VHUM_02094</name>
</gene>
<evidence type="ECO:0000256" key="3">
    <source>
        <dbReference type="ARBA" id="ARBA00023002"/>
    </source>
</evidence>
<dbReference type="OrthoDB" id="10254877at2759"/>
<proteinExistence type="inferred from homology"/>
<feature type="domain" description="FAD-dependent oxidoreductase 2 FAD-binding" evidence="5">
    <location>
        <begin position="8"/>
        <end position="441"/>
    </location>
</feature>
<evidence type="ECO:0000313" key="7">
    <source>
        <dbReference type="Proteomes" id="UP000473826"/>
    </source>
</evidence>
<dbReference type="PANTHER" id="PTHR43400:SF12">
    <property type="entry name" value="FUMARATE REDUCTASE"/>
    <property type="match status" value="1"/>
</dbReference>
<dbReference type="Pfam" id="PF00890">
    <property type="entry name" value="FAD_binding_2"/>
    <property type="match status" value="1"/>
</dbReference>
<dbReference type="InterPro" id="IPR036188">
    <property type="entry name" value="FAD/NAD-bd_sf"/>
</dbReference>
<accession>A0A7D8V0X6</accession>
<keyword evidence="2 4" id="KW-0274">FAD</keyword>
<dbReference type="Gene3D" id="3.50.50.60">
    <property type="entry name" value="FAD/NAD(P)-binding domain"/>
    <property type="match status" value="1"/>
</dbReference>
<comment type="cofactor">
    <cofactor evidence="4">
        <name>FAD</name>
        <dbReference type="ChEBI" id="CHEBI:57692"/>
    </cofactor>
    <text evidence="4">Binds 1 FAD per monomer.</text>
</comment>
<evidence type="ECO:0000256" key="2">
    <source>
        <dbReference type="ARBA" id="ARBA00022827"/>
    </source>
</evidence>
<evidence type="ECO:0000256" key="4">
    <source>
        <dbReference type="RuleBase" id="RU366062"/>
    </source>
</evidence>
<keyword evidence="3 4" id="KW-0560">Oxidoreductase</keyword>